<sequence>MYSAWRHNEKQRHRKQVVIPLHFSFRFKDQTNSSSRHAHTVYREAAYAMCAYVDSADGKVKNATVCDFDPPFVDDPHEPLDGIELGSGTGVVAVSVMRVIRAAAPGVQPRTTHLDQSDVVFVGPLAWGNLDQPSSASSARVHGHPEALTRVAHHALHAQVYFPELLGPLLRTLVHLTSLPRAPSSGPPIKIISYKIRSLSKETPFRSAFGQWFSFQPVLARRRVRPIEGKNAPVEGEPNTPEPWRQFVAHEGTDRTFVFVAHCQSHDMLLKLTMS</sequence>
<dbReference type="EMBL" id="JAGFBS010000018">
    <property type="protein sequence ID" value="KAG6374545.1"/>
    <property type="molecule type" value="Genomic_DNA"/>
</dbReference>
<evidence type="ECO:0000313" key="1">
    <source>
        <dbReference type="EMBL" id="KAG6374545.1"/>
    </source>
</evidence>
<accession>A0A8I2YLW8</accession>
<dbReference type="Gene3D" id="3.40.50.150">
    <property type="entry name" value="Vaccinia Virus protein VP39"/>
    <property type="match status" value="1"/>
</dbReference>
<evidence type="ECO:0000313" key="2">
    <source>
        <dbReference type="Proteomes" id="UP000683000"/>
    </source>
</evidence>
<comment type="caution">
    <text evidence="1">The sequence shown here is derived from an EMBL/GenBank/DDBJ whole genome shotgun (WGS) entry which is preliminary data.</text>
</comment>
<organism evidence="1 2">
    <name type="scientific">Boletus reticuloceps</name>
    <dbReference type="NCBI Taxonomy" id="495285"/>
    <lineage>
        <taxon>Eukaryota</taxon>
        <taxon>Fungi</taxon>
        <taxon>Dikarya</taxon>
        <taxon>Basidiomycota</taxon>
        <taxon>Agaricomycotina</taxon>
        <taxon>Agaricomycetes</taxon>
        <taxon>Agaricomycetidae</taxon>
        <taxon>Boletales</taxon>
        <taxon>Boletineae</taxon>
        <taxon>Boletaceae</taxon>
        <taxon>Boletoideae</taxon>
        <taxon>Boletus</taxon>
    </lineage>
</organism>
<proteinExistence type="predicted"/>
<reference evidence="1" key="1">
    <citation type="submission" date="2021-03" db="EMBL/GenBank/DDBJ databases">
        <title>Evolutionary innovations through gain and loss of genes in the ectomycorrhizal Boletales.</title>
        <authorList>
            <person name="Wu G."/>
            <person name="Miyauchi S."/>
            <person name="Morin E."/>
            <person name="Yang Z.-L."/>
            <person name="Xu J."/>
            <person name="Martin F.M."/>
        </authorList>
    </citation>
    <scope>NUCLEOTIDE SEQUENCE</scope>
    <source>
        <strain evidence="1">BR01</strain>
    </source>
</reference>
<dbReference type="AlphaFoldDB" id="A0A8I2YLW8"/>
<gene>
    <name evidence="1" type="ORF">JVT61DRAFT_4594</name>
</gene>
<protein>
    <submittedName>
        <fullName evidence="1">Uncharacterized protein</fullName>
    </submittedName>
</protein>
<dbReference type="OrthoDB" id="413520at2759"/>
<dbReference type="InterPro" id="IPR029063">
    <property type="entry name" value="SAM-dependent_MTases_sf"/>
</dbReference>
<dbReference type="Proteomes" id="UP000683000">
    <property type="component" value="Unassembled WGS sequence"/>
</dbReference>
<keyword evidence="2" id="KW-1185">Reference proteome</keyword>
<name>A0A8I2YLW8_9AGAM</name>